<dbReference type="EMBL" id="LIHL02000002">
    <property type="protein sequence ID" value="KAF5478043.1"/>
    <property type="molecule type" value="Genomic_DNA"/>
</dbReference>
<dbReference type="Pfam" id="PF10382">
    <property type="entry name" value="ZGRF1-like_N"/>
    <property type="match status" value="2"/>
</dbReference>
<organism evidence="2 3">
    <name type="scientific">Juglans regia</name>
    <name type="common">English walnut</name>
    <dbReference type="NCBI Taxonomy" id="51240"/>
    <lineage>
        <taxon>Eukaryota</taxon>
        <taxon>Viridiplantae</taxon>
        <taxon>Streptophyta</taxon>
        <taxon>Embryophyta</taxon>
        <taxon>Tracheophyta</taxon>
        <taxon>Spermatophyta</taxon>
        <taxon>Magnoliopsida</taxon>
        <taxon>eudicotyledons</taxon>
        <taxon>Gunneridae</taxon>
        <taxon>Pentapetalae</taxon>
        <taxon>rosids</taxon>
        <taxon>fabids</taxon>
        <taxon>Fagales</taxon>
        <taxon>Juglandaceae</taxon>
        <taxon>Juglans</taxon>
    </lineage>
</organism>
<dbReference type="Gramene" id="Jr02_15690_p1">
    <property type="protein sequence ID" value="cds.Jr02_15690_p1"/>
    <property type="gene ID" value="Jr02_15690"/>
</dbReference>
<evidence type="ECO:0000313" key="2">
    <source>
        <dbReference type="EMBL" id="KAF5478043.1"/>
    </source>
</evidence>
<name>A0A833Y4A8_JUGRE</name>
<dbReference type="Proteomes" id="UP000619265">
    <property type="component" value="Unassembled WGS sequence"/>
</dbReference>
<proteinExistence type="predicted"/>
<gene>
    <name evidence="2" type="ORF">F2P56_004637</name>
</gene>
<dbReference type="PANTHER" id="PTHR28535:SF1">
    <property type="entry name" value="PROTEIN ZGRF1"/>
    <property type="match status" value="1"/>
</dbReference>
<dbReference type="PANTHER" id="PTHR28535">
    <property type="entry name" value="ZINC FINGER GRF-TYPE CONTAINING 1"/>
    <property type="match status" value="1"/>
</dbReference>
<dbReference type="InterPro" id="IPR018838">
    <property type="entry name" value="ZGRF1-like_N"/>
</dbReference>
<reference evidence="2" key="1">
    <citation type="submission" date="2015-10" db="EMBL/GenBank/DDBJ databases">
        <authorList>
            <person name="Martinez-Garcia P.J."/>
            <person name="Crepeau M.W."/>
            <person name="Puiu D."/>
            <person name="Gonzalez-Ibeas D."/>
            <person name="Whalen J."/>
            <person name="Stevens K."/>
            <person name="Paul R."/>
            <person name="Butterfield T."/>
            <person name="Britton M."/>
            <person name="Reagan R."/>
            <person name="Chakraborty S."/>
            <person name="Walawage S.L."/>
            <person name="Vasquez-Gross H.A."/>
            <person name="Cardeno C."/>
            <person name="Famula R."/>
            <person name="Pratt K."/>
            <person name="Kuruganti S."/>
            <person name="Aradhya M.K."/>
            <person name="Leslie C.A."/>
            <person name="Dandekar A.M."/>
            <person name="Salzberg S.L."/>
            <person name="Wegrzyn J.L."/>
            <person name="Langley C.H."/>
            <person name="Neale D.B."/>
        </authorList>
    </citation>
    <scope>NUCLEOTIDE SEQUENCE</scope>
    <source>
        <tissue evidence="2">Leaves</tissue>
    </source>
</reference>
<feature type="domain" description="5'-3' DNA helicase ZGRF1-like N-terminal" evidence="1">
    <location>
        <begin position="4"/>
        <end position="77"/>
    </location>
</feature>
<evidence type="ECO:0000313" key="3">
    <source>
        <dbReference type="Proteomes" id="UP000619265"/>
    </source>
</evidence>
<dbReference type="InterPro" id="IPR052800">
    <property type="entry name" value="DNA_Repair_Helicase_ZGRF1"/>
</dbReference>
<evidence type="ECO:0000259" key="1">
    <source>
        <dbReference type="Pfam" id="PF10382"/>
    </source>
</evidence>
<dbReference type="AlphaFoldDB" id="A0A833Y4A8"/>
<comment type="caution">
    <text evidence="2">The sequence shown here is derived from an EMBL/GenBank/DDBJ whole genome shotgun (WGS) entry which is preliminary data.</text>
</comment>
<feature type="domain" description="5'-3' DNA helicase ZGRF1-like N-terminal" evidence="1">
    <location>
        <begin position="162"/>
        <end position="240"/>
    </location>
</feature>
<protein>
    <recommendedName>
        <fullName evidence="1">5'-3' DNA helicase ZGRF1-like N-terminal domain-containing protein</fullName>
    </recommendedName>
</protein>
<accession>A0A833Y4A8</accession>
<reference evidence="2" key="2">
    <citation type="submission" date="2020-03" db="EMBL/GenBank/DDBJ databases">
        <title>Walnut 2.0.</title>
        <authorList>
            <person name="Marrano A."/>
            <person name="Britton M."/>
            <person name="Zimin A.V."/>
            <person name="Zaini P.A."/>
            <person name="Workman R."/>
            <person name="Puiu D."/>
            <person name="Bianco L."/>
            <person name="Allen B.J."/>
            <person name="Troggio M."/>
            <person name="Leslie C.A."/>
            <person name="Timp W."/>
            <person name="Dendekar A."/>
            <person name="Salzberg S.L."/>
            <person name="Neale D.B."/>
        </authorList>
    </citation>
    <scope>NUCLEOTIDE SEQUENCE</scope>
    <source>
        <tissue evidence="2">Leaves</tissue>
    </source>
</reference>
<sequence>MADVKRWKVTYTKHLTQKRKVYQDGFLELQTSTNKVMLYDDYEKLLECRLLKKDEVVSCGESLTFSAYLIDILDAQEGHKPITDLNSQGRNMKITREPSLMHRQKFRNRLVSSDRQNYEEKKNKACQTLSPSRKIIREFKKSEVQKYQAPQTSPDATKPSTTEWQALYTTQVTQKAKKYHDGFLQLVTCGSLGRQVMLFDESRKLLNSRFLKKDEVIRSGESIAFDSHLVEIGEHEEDRKPQIDLSAQGNNCNVFKETRTLHGKGRNTPEQCLLTKGGGFKF</sequence>